<dbReference type="AlphaFoldDB" id="A0A5Q5AD53"/>
<evidence type="ECO:0000313" key="1">
    <source>
        <dbReference type="EMBL" id="VWV58225.1"/>
    </source>
</evidence>
<feature type="non-terminal residue" evidence="1">
    <location>
        <position position="37"/>
    </location>
</feature>
<dbReference type="EMBL" id="LR732074">
    <property type="protein sequence ID" value="VWV58225.1"/>
    <property type="molecule type" value="Genomic_DNA"/>
</dbReference>
<proteinExistence type="predicted"/>
<protein>
    <submittedName>
        <fullName evidence="1">3-methyladenine DNA glycosylase Mpg</fullName>
    </submittedName>
</protein>
<evidence type="ECO:0000313" key="2">
    <source>
        <dbReference type="EMBL" id="VXD45801.1"/>
    </source>
</evidence>
<sequence length="37" mass="4797">HVFQYNRHLYCYWIDIRISDPQSSYQHCRRDARYHRL</sequence>
<reference evidence="1" key="1">
    <citation type="submission" date="2019-10" db="EMBL/GenBank/DDBJ databases">
        <authorList>
            <person name="Dow E L."/>
        </authorList>
    </citation>
    <scope>NUCLEOTIDE SEQUENCE</scope>
    <source>
        <strain evidence="1">32</strain>
        <strain evidence="2">Dyadobacter sp. 32 sample 2</strain>
    </source>
</reference>
<dbReference type="EMBL" id="LR735258">
    <property type="protein sequence ID" value="VXD45801.1"/>
    <property type="molecule type" value="Genomic_DNA"/>
</dbReference>
<gene>
    <name evidence="1" type="ORF">DYADSP32_3458</name>
</gene>
<accession>A0A5Q5AD53</accession>
<feature type="non-terminal residue" evidence="1">
    <location>
        <position position="1"/>
    </location>
</feature>
<organism evidence="1">
    <name type="scientific">Dyadobacter sp. 32</name>
    <dbReference type="NCBI Taxonomy" id="538966"/>
    <lineage>
        <taxon>Bacteria</taxon>
        <taxon>Pseudomonadati</taxon>
        <taxon>Bacteroidota</taxon>
        <taxon>Cytophagia</taxon>
        <taxon>Cytophagales</taxon>
        <taxon>Spirosomataceae</taxon>
        <taxon>Dyadobacter</taxon>
    </lineage>
</organism>
<name>A0A5Q5AD53_9BACT</name>